<dbReference type="AlphaFoldDB" id="A0A2P2QQ27"/>
<reference evidence="1" key="1">
    <citation type="submission" date="2018-02" db="EMBL/GenBank/DDBJ databases">
        <title>Rhizophora mucronata_Transcriptome.</title>
        <authorList>
            <person name="Meera S.P."/>
            <person name="Sreeshan A."/>
            <person name="Augustine A."/>
        </authorList>
    </citation>
    <scope>NUCLEOTIDE SEQUENCE</scope>
    <source>
        <tissue evidence="1">Leaf</tissue>
    </source>
</reference>
<name>A0A2P2QQ27_RHIMU</name>
<proteinExistence type="predicted"/>
<sequence>MRKISNCLRLFEGMLRKVKVLEVYHVILELGHKNCVAKILCLFLSVSIFHISTYRQASLCCTMYAYGCYLTNGPKTLSLLQ</sequence>
<evidence type="ECO:0000313" key="1">
    <source>
        <dbReference type="EMBL" id="MBX69112.1"/>
    </source>
</evidence>
<organism evidence="1">
    <name type="scientific">Rhizophora mucronata</name>
    <name type="common">Asiatic mangrove</name>
    <dbReference type="NCBI Taxonomy" id="61149"/>
    <lineage>
        <taxon>Eukaryota</taxon>
        <taxon>Viridiplantae</taxon>
        <taxon>Streptophyta</taxon>
        <taxon>Embryophyta</taxon>
        <taxon>Tracheophyta</taxon>
        <taxon>Spermatophyta</taxon>
        <taxon>Magnoliopsida</taxon>
        <taxon>eudicotyledons</taxon>
        <taxon>Gunneridae</taxon>
        <taxon>Pentapetalae</taxon>
        <taxon>rosids</taxon>
        <taxon>fabids</taxon>
        <taxon>Malpighiales</taxon>
        <taxon>Rhizophoraceae</taxon>
        <taxon>Rhizophora</taxon>
    </lineage>
</organism>
<accession>A0A2P2QQ27</accession>
<dbReference type="EMBL" id="GGEC01088628">
    <property type="protein sequence ID" value="MBX69112.1"/>
    <property type="molecule type" value="Transcribed_RNA"/>
</dbReference>
<protein>
    <submittedName>
        <fullName evidence="1">Uncharacterized protein</fullName>
    </submittedName>
</protein>